<feature type="transmembrane region" description="Helical" evidence="10">
    <location>
        <begin position="330"/>
        <end position="353"/>
    </location>
</feature>
<sequence>MNEQEFVYNPSPLLTTGFFSKITFSWINPLLSLGRKKQLQLSDLYSPISDDEAEKLTLDLEKEWDKEKKKSSKPSLNRALTRWYRKKAILNALFIIFQEIIKIIQPLFISIVLRYFNNTMELTEALIYAGVISVCAIIVGILHHPYYLNACRYGMRLRIACSGLIYKKVLRLSLKTLDSKSAGDIINLLSTDATRIEYGIYYLPYLITGPIQMVIVIVIIYMEVGLTFLAGLILLSLIVPAKALIARLYNKNRAKNCKKSDERVSVLTEILNSIKIIKMYCWEIPFTKRVQDLRNEELRFQRFLNLLQASSATIDTIMATLMSFMNISFFIVFAGIPLLPSFIVFSIGFYMRLCNSVGFNFSRAVVSLVNYKVSADRIEEFLLMEELDAKQITAPNDPDLAVKVENLNFSWKKDEFSLKNVSLKAKKGDFISIVGPIGSGKSTLLLGLVGELEKYTGRIQKNGKIFYLTQQPWVFTASIRQNITFGLPYKKEKFDEIVEVCSLKKDLELLTYGDQTLVGEKGINLSGGQRARICLARALYSEADIFLFDDTLSAVDGTVAKNIIKNCINGYLKDKTRILITHQVHHLETADKIYVLRDGIVQAEGTYNELLRSHLAALSSMEDAESAGDFDSMEEKPKEIEIKPKDDKLMSEDLKAKQEMIKKEREEVQQKGAVGWNSYVAYFTAGAGYFGIISIILLFLAAQGMTIAADYWLSIWSNNEEDYKNKQENIKTCLEDLNSKELNCTVILSNVDPNLDPTKINLIYDNRTSSYHIYIILVAVSFIVVTVRSIAFFMLCVSNSKNTYQKLFSSVRDTCIRFFDLNPIGRILNRFSKDTNNMDEMLTLYLYEFCQVAMVILGALIVPISVNPWMVIPLIPLGIVFYLIQKYFVSTARELKRLDNIGRSPIFVHTNTTIEGISTIRAADKSQILANEFNAHYDYHTRAYFGFFVVHRWFGLRLDLLCSVYTVITLFACIFLKDNLGLKPGQIGLLMVYLFQLFDLFQWCVVLSTMVENLMTSIERIVEYTNIPSEPLYEGKTKAPINWPTKGEIKFENVSLNYDKNLPSVLKEISLNIRPAEKIGIVGRTGAGKSSFFQAIFRMYEPTGKINIDGVNIKDLSLNDLRTKLTIIPQEPVLFSGTLRYNLDPFEKYSDKDIWSAIESVSLKQSVQTMNSGLDTLITTGGTNLSVGQKQLICLARAILKKTKILIIDEATANVDYNTDAIIQRTIREQFKDCTVLTIAHRLATVVDSDRILCLSEGKIVNFGIPKELLEDETSILFELTKKLSPNEKKHIFDIATGKKKLELVPIDISTKKELIDNKINKSFVYENKAASFSDEEIDTFHPSVQTRSHYSLAPSEFMEVRF</sequence>
<dbReference type="InterPro" id="IPR017871">
    <property type="entry name" value="ABC_transporter-like_CS"/>
</dbReference>
<keyword evidence="8 10" id="KW-1133">Transmembrane helix</keyword>
<dbReference type="OrthoDB" id="6500128at2759"/>
<feature type="transmembrane region" description="Helical" evidence="10">
    <location>
        <begin position="842"/>
        <end position="864"/>
    </location>
</feature>
<proteinExistence type="inferred from homology"/>
<keyword evidence="4 10" id="KW-0812">Transmembrane</keyword>
<keyword evidence="3" id="KW-0813">Transport</keyword>
<evidence type="ECO:0000256" key="2">
    <source>
        <dbReference type="ARBA" id="ARBA00009726"/>
    </source>
</evidence>
<keyword evidence="6" id="KW-0547">Nucleotide-binding</keyword>
<dbReference type="EMBL" id="CAJNOC010001126">
    <property type="protein sequence ID" value="CAF0837577.1"/>
    <property type="molecule type" value="Genomic_DNA"/>
</dbReference>
<dbReference type="Proteomes" id="UP000663879">
    <property type="component" value="Unassembled WGS sequence"/>
</dbReference>
<evidence type="ECO:0000313" key="13">
    <source>
        <dbReference type="EMBL" id="CAF0837577.1"/>
    </source>
</evidence>
<dbReference type="GO" id="GO:0016887">
    <property type="term" value="F:ATP hydrolysis activity"/>
    <property type="evidence" value="ECO:0007669"/>
    <property type="project" value="InterPro"/>
</dbReference>
<gene>
    <name evidence="13" type="ORF">OXX778_LOCUS8280</name>
</gene>
<feature type="domain" description="ABC transmembrane type-1" evidence="12">
    <location>
        <begin position="773"/>
        <end position="1013"/>
    </location>
</feature>
<dbReference type="InterPro" id="IPR027417">
    <property type="entry name" value="P-loop_NTPase"/>
</dbReference>
<dbReference type="SUPFAM" id="SSF52540">
    <property type="entry name" value="P-loop containing nucleoside triphosphate hydrolases"/>
    <property type="match status" value="2"/>
</dbReference>
<feature type="transmembrane region" description="Helical" evidence="10">
    <location>
        <begin position="228"/>
        <end position="249"/>
    </location>
</feature>
<dbReference type="CDD" id="cd03244">
    <property type="entry name" value="ABCC_MRP_domain2"/>
    <property type="match status" value="1"/>
</dbReference>
<dbReference type="Gene3D" id="1.20.1560.10">
    <property type="entry name" value="ABC transporter type 1, transmembrane domain"/>
    <property type="match status" value="2"/>
</dbReference>
<dbReference type="FunFam" id="1.20.1560.10:FF:000014">
    <property type="entry name" value="Multidrug resistance-associated protein member 4"/>
    <property type="match status" value="1"/>
</dbReference>
<comment type="subcellular location">
    <subcellularLocation>
        <location evidence="1">Membrane</location>
        <topology evidence="1">Multi-pass membrane protein</topology>
    </subcellularLocation>
</comment>
<dbReference type="Pfam" id="PF00005">
    <property type="entry name" value="ABC_tran"/>
    <property type="match status" value="2"/>
</dbReference>
<dbReference type="CDD" id="cd03250">
    <property type="entry name" value="ABCC_MRP_domain1"/>
    <property type="match status" value="1"/>
</dbReference>
<accession>A0A813V6Z7</accession>
<evidence type="ECO:0000256" key="6">
    <source>
        <dbReference type="ARBA" id="ARBA00022741"/>
    </source>
</evidence>
<dbReference type="InterPro" id="IPR003593">
    <property type="entry name" value="AAA+_ATPase"/>
</dbReference>
<dbReference type="FunFam" id="3.40.50.300:FF:000973">
    <property type="entry name" value="Multidrug resistance-associated protein 4"/>
    <property type="match status" value="1"/>
</dbReference>
<dbReference type="Gene3D" id="3.40.50.300">
    <property type="entry name" value="P-loop containing nucleotide triphosphate hydrolases"/>
    <property type="match status" value="2"/>
</dbReference>
<feature type="transmembrane region" description="Helical" evidence="10">
    <location>
        <begin position="679"/>
        <end position="702"/>
    </location>
</feature>
<evidence type="ECO:0000259" key="12">
    <source>
        <dbReference type="PROSITE" id="PS50929"/>
    </source>
</evidence>
<feature type="domain" description="ABC transporter" evidence="11">
    <location>
        <begin position="402"/>
        <end position="623"/>
    </location>
</feature>
<dbReference type="PROSITE" id="PS00211">
    <property type="entry name" value="ABC_TRANSPORTER_1"/>
    <property type="match status" value="2"/>
</dbReference>
<evidence type="ECO:0000256" key="5">
    <source>
        <dbReference type="ARBA" id="ARBA00022737"/>
    </source>
</evidence>
<evidence type="ECO:0000256" key="1">
    <source>
        <dbReference type="ARBA" id="ARBA00004141"/>
    </source>
</evidence>
<dbReference type="CDD" id="cd18579">
    <property type="entry name" value="ABC_6TM_ABCC_D1"/>
    <property type="match status" value="1"/>
</dbReference>
<organism evidence="13 14">
    <name type="scientific">Brachionus calyciflorus</name>
    <dbReference type="NCBI Taxonomy" id="104777"/>
    <lineage>
        <taxon>Eukaryota</taxon>
        <taxon>Metazoa</taxon>
        <taxon>Spiralia</taxon>
        <taxon>Gnathifera</taxon>
        <taxon>Rotifera</taxon>
        <taxon>Eurotatoria</taxon>
        <taxon>Monogononta</taxon>
        <taxon>Pseudotrocha</taxon>
        <taxon>Ploima</taxon>
        <taxon>Brachionidae</taxon>
        <taxon>Brachionus</taxon>
    </lineage>
</organism>
<dbReference type="PROSITE" id="PS50893">
    <property type="entry name" value="ABC_TRANSPORTER_2"/>
    <property type="match status" value="2"/>
</dbReference>
<dbReference type="PANTHER" id="PTHR24223">
    <property type="entry name" value="ATP-BINDING CASSETTE SUB-FAMILY C"/>
    <property type="match status" value="1"/>
</dbReference>
<dbReference type="FunFam" id="1.20.1560.10:FF:000006">
    <property type="entry name" value="ATP-binding cassette, sub-family C (CFTR/MRP), member 9"/>
    <property type="match status" value="1"/>
</dbReference>
<dbReference type="GO" id="GO:0140359">
    <property type="term" value="F:ABC-type transporter activity"/>
    <property type="evidence" value="ECO:0007669"/>
    <property type="project" value="InterPro"/>
</dbReference>
<feature type="transmembrane region" description="Helical" evidence="10">
    <location>
        <begin position="88"/>
        <end position="113"/>
    </location>
</feature>
<name>A0A813V6Z7_9BILA</name>
<dbReference type="InterPro" id="IPR011527">
    <property type="entry name" value="ABC1_TM_dom"/>
</dbReference>
<feature type="transmembrane region" description="Helical" evidence="10">
    <location>
        <begin position="125"/>
        <end position="148"/>
    </location>
</feature>
<keyword evidence="9 10" id="KW-0472">Membrane</keyword>
<evidence type="ECO:0000256" key="10">
    <source>
        <dbReference type="SAM" id="Phobius"/>
    </source>
</evidence>
<dbReference type="FunFam" id="3.40.50.300:FF:000163">
    <property type="entry name" value="Multidrug resistance-associated protein member 4"/>
    <property type="match status" value="1"/>
</dbReference>
<feature type="domain" description="ABC transporter" evidence="11">
    <location>
        <begin position="1049"/>
        <end position="1282"/>
    </location>
</feature>
<evidence type="ECO:0000256" key="3">
    <source>
        <dbReference type="ARBA" id="ARBA00022448"/>
    </source>
</evidence>
<keyword evidence="7" id="KW-0067">ATP-binding</keyword>
<keyword evidence="5" id="KW-0677">Repeat</keyword>
<dbReference type="SUPFAM" id="SSF90123">
    <property type="entry name" value="ABC transporter transmembrane region"/>
    <property type="match status" value="2"/>
</dbReference>
<comment type="caution">
    <text evidence="13">The sequence shown here is derived from an EMBL/GenBank/DDBJ whole genome shotgun (WGS) entry which is preliminary data.</text>
</comment>
<feature type="transmembrane region" description="Helical" evidence="10">
    <location>
        <begin position="771"/>
        <end position="797"/>
    </location>
</feature>
<dbReference type="Pfam" id="PF00664">
    <property type="entry name" value="ABC_membrane"/>
    <property type="match status" value="2"/>
</dbReference>
<feature type="transmembrane region" description="Helical" evidence="10">
    <location>
        <begin position="989"/>
        <end position="1011"/>
    </location>
</feature>
<feature type="transmembrane region" description="Helical" evidence="10">
    <location>
        <begin position="958"/>
        <end position="977"/>
    </location>
</feature>
<feature type="domain" description="ABC transmembrane type-1" evidence="12">
    <location>
        <begin position="89"/>
        <end position="359"/>
    </location>
</feature>
<evidence type="ECO:0000256" key="9">
    <source>
        <dbReference type="ARBA" id="ARBA00023136"/>
    </source>
</evidence>
<evidence type="ECO:0000313" key="14">
    <source>
        <dbReference type="Proteomes" id="UP000663879"/>
    </source>
</evidence>
<dbReference type="SMART" id="SM00382">
    <property type="entry name" value="AAA"/>
    <property type="match status" value="2"/>
</dbReference>
<evidence type="ECO:0000256" key="4">
    <source>
        <dbReference type="ARBA" id="ARBA00022692"/>
    </source>
</evidence>
<feature type="transmembrane region" description="Helical" evidence="10">
    <location>
        <begin position="303"/>
        <end position="324"/>
    </location>
</feature>
<evidence type="ECO:0000256" key="7">
    <source>
        <dbReference type="ARBA" id="ARBA00022840"/>
    </source>
</evidence>
<feature type="transmembrane region" description="Helical" evidence="10">
    <location>
        <begin position="200"/>
        <end position="222"/>
    </location>
</feature>
<dbReference type="InterPro" id="IPR003439">
    <property type="entry name" value="ABC_transporter-like_ATP-bd"/>
</dbReference>
<dbReference type="InterPro" id="IPR036640">
    <property type="entry name" value="ABC1_TM_sf"/>
</dbReference>
<dbReference type="GO" id="GO:0016020">
    <property type="term" value="C:membrane"/>
    <property type="evidence" value="ECO:0007669"/>
    <property type="project" value="UniProtKB-SubCell"/>
</dbReference>
<dbReference type="PROSITE" id="PS50929">
    <property type="entry name" value="ABC_TM1F"/>
    <property type="match status" value="2"/>
</dbReference>
<dbReference type="PANTHER" id="PTHR24223:SF456">
    <property type="entry name" value="MULTIDRUG RESISTANCE-ASSOCIATED PROTEIN LETHAL(2)03659"/>
    <property type="match status" value="1"/>
</dbReference>
<evidence type="ECO:0000256" key="8">
    <source>
        <dbReference type="ARBA" id="ARBA00022989"/>
    </source>
</evidence>
<comment type="similarity">
    <text evidence="2">Belongs to the ABC transporter superfamily. ABCC family. Conjugate transporter (TC 3.A.1.208) subfamily.</text>
</comment>
<reference evidence="13" key="1">
    <citation type="submission" date="2021-02" db="EMBL/GenBank/DDBJ databases">
        <authorList>
            <person name="Nowell W R."/>
        </authorList>
    </citation>
    <scope>NUCLEOTIDE SEQUENCE</scope>
    <source>
        <strain evidence="13">Ploen Becks lab</strain>
    </source>
</reference>
<dbReference type="InterPro" id="IPR050173">
    <property type="entry name" value="ABC_transporter_C-like"/>
</dbReference>
<keyword evidence="14" id="KW-1185">Reference proteome</keyword>
<evidence type="ECO:0000259" key="11">
    <source>
        <dbReference type="PROSITE" id="PS50893"/>
    </source>
</evidence>
<protein>
    <submittedName>
        <fullName evidence="13">Uncharacterized protein</fullName>
    </submittedName>
</protein>
<dbReference type="InterPro" id="IPR044746">
    <property type="entry name" value="ABCC_6TM_D1"/>
</dbReference>
<dbReference type="GO" id="GO:0005524">
    <property type="term" value="F:ATP binding"/>
    <property type="evidence" value="ECO:0007669"/>
    <property type="project" value="UniProtKB-KW"/>
</dbReference>
<feature type="transmembrane region" description="Helical" evidence="10">
    <location>
        <begin position="870"/>
        <end position="889"/>
    </location>
</feature>